<keyword evidence="2" id="KW-0808">Transferase</keyword>
<evidence type="ECO:0000256" key="3">
    <source>
        <dbReference type="ARBA" id="ARBA00022777"/>
    </source>
</evidence>
<evidence type="ECO:0000259" key="4">
    <source>
        <dbReference type="Pfam" id="PF07804"/>
    </source>
</evidence>
<evidence type="ECO:0000313" key="6">
    <source>
        <dbReference type="EMBL" id="TBU97187.1"/>
    </source>
</evidence>
<accession>A0A4Q9RB15</accession>
<dbReference type="Proteomes" id="UP000292639">
    <property type="component" value="Unassembled WGS sequence"/>
</dbReference>
<dbReference type="Pfam" id="PF07804">
    <property type="entry name" value="HipA_C"/>
    <property type="match status" value="1"/>
</dbReference>
<dbReference type="Pfam" id="PF13657">
    <property type="entry name" value="Couple_hipA"/>
    <property type="match status" value="1"/>
</dbReference>
<dbReference type="InterPro" id="IPR017508">
    <property type="entry name" value="HipA_N1"/>
</dbReference>
<dbReference type="AlphaFoldDB" id="A0A4Q9RB15"/>
<evidence type="ECO:0000259" key="5">
    <source>
        <dbReference type="Pfam" id="PF13657"/>
    </source>
</evidence>
<dbReference type="GO" id="GO:0004674">
    <property type="term" value="F:protein serine/threonine kinase activity"/>
    <property type="evidence" value="ECO:0007669"/>
    <property type="project" value="TreeGrafter"/>
</dbReference>
<comment type="caution">
    <text evidence="6">The sequence shown here is derived from an EMBL/GenBank/DDBJ whole genome shotgun (WGS) entry which is preliminary data.</text>
</comment>
<dbReference type="PANTHER" id="PTHR37419">
    <property type="entry name" value="SERINE/THREONINE-PROTEIN KINASE TOXIN HIPA"/>
    <property type="match status" value="1"/>
</dbReference>
<comment type="similarity">
    <text evidence="1">Belongs to the HipA Ser/Thr kinase family.</text>
</comment>
<keyword evidence="3" id="KW-0418">Kinase</keyword>
<dbReference type="GO" id="GO:0005829">
    <property type="term" value="C:cytosol"/>
    <property type="evidence" value="ECO:0007669"/>
    <property type="project" value="TreeGrafter"/>
</dbReference>
<reference evidence="6 7" key="1">
    <citation type="submission" date="2018-06" db="EMBL/GenBank/DDBJ databases">
        <title>Three novel Pseudomonas species isolated from symptomatic oak.</title>
        <authorList>
            <person name="Bueno-Gonzalez V."/>
            <person name="Brady C."/>
        </authorList>
    </citation>
    <scope>NUCLEOTIDE SEQUENCE [LARGE SCALE GENOMIC DNA]</scope>
    <source>
        <strain evidence="6 7">P17C</strain>
    </source>
</reference>
<gene>
    <name evidence="6" type="ORF">DNJ96_08890</name>
</gene>
<evidence type="ECO:0000256" key="1">
    <source>
        <dbReference type="ARBA" id="ARBA00010164"/>
    </source>
</evidence>
<organism evidence="6 7">
    <name type="scientific">Stutzerimonas kirkiae</name>
    <dbReference type="NCBI Taxonomy" id="2211392"/>
    <lineage>
        <taxon>Bacteria</taxon>
        <taxon>Pseudomonadati</taxon>
        <taxon>Pseudomonadota</taxon>
        <taxon>Gammaproteobacteria</taxon>
        <taxon>Pseudomonadales</taxon>
        <taxon>Pseudomonadaceae</taxon>
        <taxon>Stutzerimonas</taxon>
    </lineage>
</organism>
<keyword evidence="7" id="KW-1185">Reference proteome</keyword>
<evidence type="ECO:0000313" key="7">
    <source>
        <dbReference type="Proteomes" id="UP000292639"/>
    </source>
</evidence>
<dbReference type="InterPro" id="IPR012893">
    <property type="entry name" value="HipA-like_C"/>
</dbReference>
<dbReference type="PANTHER" id="PTHR37419:SF8">
    <property type="entry name" value="TOXIN YJJJ"/>
    <property type="match status" value="1"/>
</dbReference>
<dbReference type="InterPro" id="IPR052028">
    <property type="entry name" value="HipA_Ser/Thr_kinase"/>
</dbReference>
<proteinExistence type="inferred from homology"/>
<dbReference type="Gene3D" id="1.10.1070.20">
    <property type="match status" value="1"/>
</dbReference>
<protein>
    <submittedName>
        <fullName evidence="6">Type II toxin-antitoxin system HipA family toxin</fullName>
    </submittedName>
</protein>
<name>A0A4Q9RB15_9GAMM</name>
<feature type="domain" description="HipA-like C-terminal" evidence="4">
    <location>
        <begin position="140"/>
        <end position="350"/>
    </location>
</feature>
<dbReference type="EMBL" id="QJUP01000010">
    <property type="protein sequence ID" value="TBU97187.1"/>
    <property type="molecule type" value="Genomic_DNA"/>
</dbReference>
<feature type="domain" description="HipA N-terminal subdomain 1" evidence="5">
    <location>
        <begin position="1"/>
        <end position="88"/>
    </location>
</feature>
<sequence length="380" mass="41853">MGILAKDPSGLRFAYAQSWLSSPDAFSADPLNLPLSPGEKTASKLWGCFEDATPDNWGRKVLLATHKQAPANELEWLLASRGAGAGCLLFSASRHSVAPPVPVPSFSELERLLELADEIDRGELPDHLDDALAKLLVYGSSMGGARPKVTVRLDERQYIAKLSRRDDLFNQPRAEFASLAMAKDAGIPVPGHRLHTVNGRTLLLIERFDREGEHRCHYLSANALIAPERMRQGDMEGSVSYLRLATIIQKISQDAQADRHDLYRRMIFNISISNTDDHLKNHGFLHQGHDQYRLAPAFDLLPHPEQTDELALIVGTQGRAATFENALSQCERFGLSKVQASQIIEEVMAVTTHAASYFQEAGLSPVEVGILSAACGLNRM</sequence>
<evidence type="ECO:0000256" key="2">
    <source>
        <dbReference type="ARBA" id="ARBA00022679"/>
    </source>
</evidence>